<proteinExistence type="predicted"/>
<dbReference type="HOGENOM" id="CLU_1615370_0_0_2"/>
<dbReference type="AlphaFoldDB" id="G7VCQ0"/>
<dbReference type="eggNOG" id="arCOG12871">
    <property type="taxonomic scope" value="Archaea"/>
</dbReference>
<feature type="transmembrane region" description="Helical" evidence="1">
    <location>
        <begin position="29"/>
        <end position="51"/>
    </location>
</feature>
<dbReference type="BioCyc" id="PSP1104324:GJSN-2415-MONOMER"/>
<name>G7VCQ0_9CREN</name>
<keyword evidence="1" id="KW-0472">Membrane</keyword>
<dbReference type="KEGG" id="pyr:P186_2469"/>
<accession>G7VCQ0</accession>
<protein>
    <submittedName>
        <fullName evidence="2">Uncharacterized protein</fullName>
    </submittedName>
</protein>
<keyword evidence="1" id="KW-1133">Transmembrane helix</keyword>
<dbReference type="Proteomes" id="UP000005867">
    <property type="component" value="Chromosome"/>
</dbReference>
<feature type="transmembrane region" description="Helical" evidence="1">
    <location>
        <begin position="58"/>
        <end position="74"/>
    </location>
</feature>
<evidence type="ECO:0000313" key="2">
    <source>
        <dbReference type="EMBL" id="AET33855.1"/>
    </source>
</evidence>
<feature type="transmembrane region" description="Helical" evidence="1">
    <location>
        <begin position="130"/>
        <end position="149"/>
    </location>
</feature>
<keyword evidence="3" id="KW-1185">Reference proteome</keyword>
<organism evidence="2 3">
    <name type="scientific">Pyrobaculum ferrireducens</name>
    <dbReference type="NCBI Taxonomy" id="1104324"/>
    <lineage>
        <taxon>Archaea</taxon>
        <taxon>Thermoproteota</taxon>
        <taxon>Thermoprotei</taxon>
        <taxon>Thermoproteales</taxon>
        <taxon>Thermoproteaceae</taxon>
        <taxon>Pyrobaculum</taxon>
    </lineage>
</organism>
<dbReference type="EMBL" id="CP003098">
    <property type="protein sequence ID" value="AET33855.1"/>
    <property type="molecule type" value="Genomic_DNA"/>
</dbReference>
<evidence type="ECO:0000256" key="1">
    <source>
        <dbReference type="SAM" id="Phobius"/>
    </source>
</evidence>
<gene>
    <name evidence="2" type="ORF">P186_2469</name>
</gene>
<feature type="transmembrane region" description="Helical" evidence="1">
    <location>
        <begin position="80"/>
        <end position="97"/>
    </location>
</feature>
<keyword evidence="1" id="KW-0812">Transmembrane</keyword>
<reference evidence="2 3" key="1">
    <citation type="journal article" date="2012" name="J. Bacteriol.">
        <title>Complete genome sequence of strain 1860, a crenarchaeon of the genus pyrobaculum able to grow with various electron acceptors.</title>
        <authorList>
            <person name="Mardanov A.V."/>
            <person name="Gumerov V.M."/>
            <person name="Slobodkina G.B."/>
            <person name="Beletsky A.V."/>
            <person name="Bonch-Osmolovskaya E.A."/>
            <person name="Ravin N.V."/>
            <person name="Skryabin K.G."/>
        </authorList>
    </citation>
    <scope>NUCLEOTIDE SEQUENCE [LARGE SCALE GENOMIC DNA]</scope>
    <source>
        <strain evidence="2 3">1860</strain>
    </source>
</reference>
<feature type="transmembrane region" description="Helical" evidence="1">
    <location>
        <begin position="106"/>
        <end position="124"/>
    </location>
</feature>
<evidence type="ECO:0000313" key="3">
    <source>
        <dbReference type="Proteomes" id="UP000005867"/>
    </source>
</evidence>
<sequence length="161" mass="18155">MAKILFLASFTWTLLLAYLASDGSFYPLGAGVFLAGLYLMLVGLIFFFRGIPQLRRRLLEAAIVVLLFVSFYLFPPLSLAAIPTLFFILLMPLYLGLRHGVFFDTLHVALWLVLSAGLGAVLYWPMPKVFWAQVLSAGVSSLTAHYILLKIYPRLRKRQNL</sequence>